<dbReference type="GO" id="GO:0005634">
    <property type="term" value="C:nucleus"/>
    <property type="evidence" value="ECO:0007669"/>
    <property type="project" value="UniProtKB-SubCell"/>
</dbReference>
<dbReference type="AlphaFoldDB" id="A0A8H4IWE0"/>
<keyword evidence="2" id="KW-0539">Nucleus</keyword>
<gene>
    <name evidence="3" type="ORF">GTA08_BOTSDO03652</name>
</gene>
<evidence type="ECO:0000256" key="1">
    <source>
        <dbReference type="ARBA" id="ARBA00004123"/>
    </source>
</evidence>
<accession>A0A8H4IWE0</accession>
<keyword evidence="4" id="KW-1185">Reference proteome</keyword>
<organism evidence="3 4">
    <name type="scientific">Botryosphaeria dothidea</name>
    <dbReference type="NCBI Taxonomy" id="55169"/>
    <lineage>
        <taxon>Eukaryota</taxon>
        <taxon>Fungi</taxon>
        <taxon>Dikarya</taxon>
        <taxon>Ascomycota</taxon>
        <taxon>Pezizomycotina</taxon>
        <taxon>Dothideomycetes</taxon>
        <taxon>Dothideomycetes incertae sedis</taxon>
        <taxon>Botryosphaeriales</taxon>
        <taxon>Botryosphaeriaceae</taxon>
        <taxon>Botryosphaeria</taxon>
    </lineage>
</organism>
<protein>
    <submittedName>
        <fullName evidence="3">Uncharacterized protein</fullName>
    </submittedName>
</protein>
<evidence type="ECO:0000313" key="3">
    <source>
        <dbReference type="EMBL" id="KAF4308354.1"/>
    </source>
</evidence>
<dbReference type="InterPro" id="IPR021858">
    <property type="entry name" value="Fun_TF"/>
</dbReference>
<sequence>MLILMTLNCATSAHGPWNSHLTRAYTIFEAASGLSATLRVPRARAQIEMLVWWDVTLALTSRKGYVMPESYVSRLFADDTAESFYNMSGCPFELFRHMVRLAQYAREFELATTMTCVTFRRDLVLGVERCIREWSAEGYGDVCAAVLRDEDTGARIVEEDRAGGSGTMEEKANARQDLYYCAEAWRYALLLYVERVFKWDRTRPPSPVLGLIARKTLDHIWSCRRSSMVQKQLLLPAFLAGCETKDSTLRELASDYCAWWTEKTRHEMFATTSLLLEEVWASKSEKSWWGSVIDEKSRSGAVESFPHQYLFG</sequence>
<dbReference type="PANTHER" id="PTHR37534:SF46">
    <property type="entry name" value="ZN(II)2CYS6 TRANSCRIPTION FACTOR (EUROFUNG)"/>
    <property type="match status" value="1"/>
</dbReference>
<comment type="caution">
    <text evidence="3">The sequence shown here is derived from an EMBL/GenBank/DDBJ whole genome shotgun (WGS) entry which is preliminary data.</text>
</comment>
<proteinExistence type="predicted"/>
<dbReference type="PANTHER" id="PTHR37534">
    <property type="entry name" value="TRANSCRIPTIONAL ACTIVATOR PROTEIN UGA3"/>
    <property type="match status" value="1"/>
</dbReference>
<dbReference type="Pfam" id="PF11951">
    <property type="entry name" value="Fungal_trans_2"/>
    <property type="match status" value="1"/>
</dbReference>
<evidence type="ECO:0000313" key="4">
    <source>
        <dbReference type="Proteomes" id="UP000572817"/>
    </source>
</evidence>
<reference evidence="3" key="1">
    <citation type="submission" date="2020-04" db="EMBL/GenBank/DDBJ databases">
        <title>Genome Assembly and Annotation of Botryosphaeria dothidea sdau 11-99, a Latent Pathogen of Apple Fruit Ring Rot in China.</title>
        <authorList>
            <person name="Yu C."/>
            <person name="Diao Y."/>
            <person name="Lu Q."/>
            <person name="Zhao J."/>
            <person name="Cui S."/>
            <person name="Peng C."/>
            <person name="He B."/>
            <person name="Liu H."/>
        </authorList>
    </citation>
    <scope>NUCLEOTIDE SEQUENCE [LARGE SCALE GENOMIC DNA]</scope>
    <source>
        <strain evidence="3">Sdau11-99</strain>
    </source>
</reference>
<name>A0A8H4IWE0_9PEZI</name>
<dbReference type="Proteomes" id="UP000572817">
    <property type="component" value="Unassembled WGS sequence"/>
</dbReference>
<evidence type="ECO:0000256" key="2">
    <source>
        <dbReference type="ARBA" id="ARBA00023242"/>
    </source>
</evidence>
<dbReference type="OrthoDB" id="2015447at2759"/>
<dbReference type="EMBL" id="WWBZ02000022">
    <property type="protein sequence ID" value="KAF4308354.1"/>
    <property type="molecule type" value="Genomic_DNA"/>
</dbReference>
<comment type="subcellular location">
    <subcellularLocation>
        <location evidence="1">Nucleus</location>
    </subcellularLocation>
</comment>